<evidence type="ECO:0000313" key="3">
    <source>
        <dbReference type="Proteomes" id="UP001478817"/>
    </source>
</evidence>
<dbReference type="SUPFAM" id="SSF50249">
    <property type="entry name" value="Nucleic acid-binding proteins"/>
    <property type="match status" value="1"/>
</dbReference>
<dbReference type="Pfam" id="PF12172">
    <property type="entry name" value="zf-ChsH2"/>
    <property type="match status" value="1"/>
</dbReference>
<proteinExistence type="predicted"/>
<keyword evidence="3" id="KW-1185">Reference proteome</keyword>
<comment type="caution">
    <text evidence="2">The sequence shown here is derived from an EMBL/GenBank/DDBJ whole genome shotgun (WGS) entry which is preliminary data.</text>
</comment>
<reference evidence="2 3" key="1">
    <citation type="submission" date="2024-04" db="EMBL/GenBank/DDBJ databases">
        <title>Human intestinal bacterial collection.</title>
        <authorList>
            <person name="Pauvert C."/>
            <person name="Hitch T.C.A."/>
            <person name="Clavel T."/>
        </authorList>
    </citation>
    <scope>NUCLEOTIDE SEQUENCE [LARGE SCALE GENOMIC DNA]</scope>
    <source>
        <strain evidence="2 3">CLA-AA-H197</strain>
    </source>
</reference>
<dbReference type="PANTHER" id="PTHR34075">
    <property type="entry name" value="BLR3430 PROTEIN"/>
    <property type="match status" value="1"/>
</dbReference>
<name>A0ABV1IGS7_9ACTN</name>
<dbReference type="RefSeq" id="WP_349182462.1">
    <property type="nucleotide sequence ID" value="NZ_JBBNGS010000009.1"/>
</dbReference>
<dbReference type="InterPro" id="IPR052513">
    <property type="entry name" value="Thioester_dehydratase-like"/>
</dbReference>
<evidence type="ECO:0000313" key="2">
    <source>
        <dbReference type="EMBL" id="MEQ2637849.1"/>
    </source>
</evidence>
<dbReference type="Gene3D" id="6.10.30.10">
    <property type="match status" value="1"/>
</dbReference>
<gene>
    <name evidence="2" type="ORF">AAAT05_05765</name>
</gene>
<dbReference type="InterPro" id="IPR022002">
    <property type="entry name" value="ChsH2_Znr"/>
</dbReference>
<dbReference type="EMBL" id="JBBNGS010000009">
    <property type="protein sequence ID" value="MEQ2637849.1"/>
    <property type="molecule type" value="Genomic_DNA"/>
</dbReference>
<protein>
    <submittedName>
        <fullName evidence="2">Zinc ribbon domain-containing protein</fullName>
    </submittedName>
</protein>
<feature type="domain" description="ChsH2 rubredoxin-like zinc ribbon" evidence="1">
    <location>
        <begin position="12"/>
        <end position="42"/>
    </location>
</feature>
<accession>A0ABV1IGS7</accession>
<dbReference type="InterPro" id="IPR012340">
    <property type="entry name" value="NA-bd_OB-fold"/>
</dbReference>
<dbReference type="PANTHER" id="PTHR34075:SF5">
    <property type="entry name" value="BLR3430 PROTEIN"/>
    <property type="match status" value="1"/>
</dbReference>
<organism evidence="2 3">
    <name type="scientific">Paratractidigestivibacter faecalis</name>
    <dbReference type="NCBI Taxonomy" id="2292441"/>
    <lineage>
        <taxon>Bacteria</taxon>
        <taxon>Bacillati</taxon>
        <taxon>Actinomycetota</taxon>
        <taxon>Coriobacteriia</taxon>
        <taxon>Coriobacteriales</taxon>
        <taxon>Atopobiaceae</taxon>
        <taxon>Paratractidigestivibacter</taxon>
    </lineage>
</organism>
<evidence type="ECO:0000259" key="1">
    <source>
        <dbReference type="Pfam" id="PF12172"/>
    </source>
</evidence>
<sequence length="138" mass="15215">MKLERNVKKFYDGLAEGVIYARKCKECGAIEFPPHYACNTCGYHDTEWTTVSGKGVLKSVITPVALNANNTLAAIGPYCFGEVELEEGCSFNSTIFGVDAKNAKKIRGKLPVPVHPKFIQMDGYTTLMFEVDEEVLAD</sequence>
<dbReference type="Proteomes" id="UP001478817">
    <property type="component" value="Unassembled WGS sequence"/>
</dbReference>